<organism evidence="3 4">
    <name type="scientific">Podospora aff. communis PSN243</name>
    <dbReference type="NCBI Taxonomy" id="3040156"/>
    <lineage>
        <taxon>Eukaryota</taxon>
        <taxon>Fungi</taxon>
        <taxon>Dikarya</taxon>
        <taxon>Ascomycota</taxon>
        <taxon>Pezizomycotina</taxon>
        <taxon>Sordariomycetes</taxon>
        <taxon>Sordariomycetidae</taxon>
        <taxon>Sordariales</taxon>
        <taxon>Podosporaceae</taxon>
        <taxon>Podospora</taxon>
    </lineage>
</organism>
<feature type="region of interest" description="Disordered" evidence="1">
    <location>
        <begin position="203"/>
        <end position="232"/>
    </location>
</feature>
<sequence>MNAVVAILGKKALGRLKEKDVDTNSENPYMEKVPVTNQRGEIVKYKERERPIPEGLSANDAAILKKVRRKAYKWDMSFRFCCLRTRFGWSFIIGLLPFIGDFADLLIGLYIVKSCNKIDGGLPKTLNGRMMWNILLDFGIGLVPFVGDLADALYRANTRNAWLLDAYLTEKANALKAGKVQDPDEGTTIAVPLELRTGATVQAQTGRTRQPDVEMGMAQAPLGASNPQRGRR</sequence>
<keyword evidence="2" id="KW-0472">Membrane</keyword>
<dbReference type="PANTHER" id="PTHR35519:SF2">
    <property type="entry name" value="PH DOMAIN PROTEIN"/>
    <property type="match status" value="1"/>
</dbReference>
<reference evidence="3" key="1">
    <citation type="journal article" date="2023" name="Mol. Phylogenet. Evol.">
        <title>Genome-scale phylogeny and comparative genomics of the fungal order Sordariales.</title>
        <authorList>
            <person name="Hensen N."/>
            <person name="Bonometti L."/>
            <person name="Westerberg I."/>
            <person name="Brannstrom I.O."/>
            <person name="Guillou S."/>
            <person name="Cros-Aarteil S."/>
            <person name="Calhoun S."/>
            <person name="Haridas S."/>
            <person name="Kuo A."/>
            <person name="Mondo S."/>
            <person name="Pangilinan J."/>
            <person name="Riley R."/>
            <person name="LaButti K."/>
            <person name="Andreopoulos B."/>
            <person name="Lipzen A."/>
            <person name="Chen C."/>
            <person name="Yan M."/>
            <person name="Daum C."/>
            <person name="Ng V."/>
            <person name="Clum A."/>
            <person name="Steindorff A."/>
            <person name="Ohm R.A."/>
            <person name="Martin F."/>
            <person name="Silar P."/>
            <person name="Natvig D.O."/>
            <person name="Lalanne C."/>
            <person name="Gautier V."/>
            <person name="Ament-Velasquez S.L."/>
            <person name="Kruys A."/>
            <person name="Hutchinson M.I."/>
            <person name="Powell A.J."/>
            <person name="Barry K."/>
            <person name="Miller A.N."/>
            <person name="Grigoriev I.V."/>
            <person name="Debuchy R."/>
            <person name="Gladieux P."/>
            <person name="Hiltunen Thoren M."/>
            <person name="Johannesson H."/>
        </authorList>
    </citation>
    <scope>NUCLEOTIDE SEQUENCE</scope>
    <source>
        <strain evidence="3">PSN243</strain>
    </source>
</reference>
<keyword evidence="4" id="KW-1185">Reference proteome</keyword>
<name>A0AAV9H5N2_9PEZI</name>
<evidence type="ECO:0000313" key="3">
    <source>
        <dbReference type="EMBL" id="KAK4456002.1"/>
    </source>
</evidence>
<reference evidence="3" key="2">
    <citation type="submission" date="2023-05" db="EMBL/GenBank/DDBJ databases">
        <authorList>
            <consortium name="Lawrence Berkeley National Laboratory"/>
            <person name="Steindorff A."/>
            <person name="Hensen N."/>
            <person name="Bonometti L."/>
            <person name="Westerberg I."/>
            <person name="Brannstrom I.O."/>
            <person name="Guillou S."/>
            <person name="Cros-Aarteil S."/>
            <person name="Calhoun S."/>
            <person name="Haridas S."/>
            <person name="Kuo A."/>
            <person name="Mondo S."/>
            <person name="Pangilinan J."/>
            <person name="Riley R."/>
            <person name="Labutti K."/>
            <person name="Andreopoulos B."/>
            <person name="Lipzen A."/>
            <person name="Chen C."/>
            <person name="Yanf M."/>
            <person name="Daum C."/>
            <person name="Ng V."/>
            <person name="Clum A."/>
            <person name="Ohm R."/>
            <person name="Martin F."/>
            <person name="Silar P."/>
            <person name="Natvig D."/>
            <person name="Lalanne C."/>
            <person name="Gautier V."/>
            <person name="Ament-Velasquez S.L."/>
            <person name="Kruys A."/>
            <person name="Hutchinson M.I."/>
            <person name="Powell A.J."/>
            <person name="Barry K."/>
            <person name="Miller A.N."/>
            <person name="Grigoriev I.V."/>
            <person name="Debuchy R."/>
            <person name="Gladieux P."/>
            <person name="Thoren M.H."/>
            <person name="Johannesson H."/>
        </authorList>
    </citation>
    <scope>NUCLEOTIDE SEQUENCE</scope>
    <source>
        <strain evidence="3">PSN243</strain>
    </source>
</reference>
<feature type="transmembrane region" description="Helical" evidence="2">
    <location>
        <begin position="87"/>
        <end position="112"/>
    </location>
</feature>
<comment type="caution">
    <text evidence="3">The sequence shown here is derived from an EMBL/GenBank/DDBJ whole genome shotgun (WGS) entry which is preliminary data.</text>
</comment>
<accession>A0AAV9H5N2</accession>
<keyword evidence="2" id="KW-1133">Transmembrane helix</keyword>
<evidence type="ECO:0000256" key="1">
    <source>
        <dbReference type="SAM" id="MobiDB-lite"/>
    </source>
</evidence>
<evidence type="ECO:0008006" key="5">
    <source>
        <dbReference type="Google" id="ProtNLM"/>
    </source>
</evidence>
<protein>
    <recommendedName>
        <fullName evidence="5">Ph domain-containing protein</fullName>
    </recommendedName>
</protein>
<evidence type="ECO:0000313" key="4">
    <source>
        <dbReference type="Proteomes" id="UP001321760"/>
    </source>
</evidence>
<dbReference type="PANTHER" id="PTHR35519">
    <property type="entry name" value="MEMBRANE PROTEINS"/>
    <property type="match status" value="1"/>
</dbReference>
<dbReference type="EMBL" id="MU865913">
    <property type="protein sequence ID" value="KAK4456002.1"/>
    <property type="molecule type" value="Genomic_DNA"/>
</dbReference>
<feature type="transmembrane region" description="Helical" evidence="2">
    <location>
        <begin position="132"/>
        <end position="154"/>
    </location>
</feature>
<gene>
    <name evidence="3" type="ORF">QBC34DRAFT_388595</name>
</gene>
<dbReference type="Proteomes" id="UP001321760">
    <property type="component" value="Unassembled WGS sequence"/>
</dbReference>
<evidence type="ECO:0000256" key="2">
    <source>
        <dbReference type="SAM" id="Phobius"/>
    </source>
</evidence>
<dbReference type="InterPro" id="IPR025187">
    <property type="entry name" value="DUF4112"/>
</dbReference>
<proteinExistence type="predicted"/>
<keyword evidence="2" id="KW-0812">Transmembrane</keyword>
<dbReference type="Pfam" id="PF13430">
    <property type="entry name" value="DUF4112"/>
    <property type="match status" value="1"/>
</dbReference>
<dbReference type="AlphaFoldDB" id="A0AAV9H5N2"/>